<dbReference type="SMART" id="SM00091">
    <property type="entry name" value="PAS"/>
    <property type="match status" value="1"/>
</dbReference>
<evidence type="ECO:0000313" key="17">
    <source>
        <dbReference type="EMBL" id="ODN71902.1"/>
    </source>
</evidence>
<evidence type="ECO:0000313" key="18">
    <source>
        <dbReference type="Proteomes" id="UP000094622"/>
    </source>
</evidence>
<dbReference type="InterPro" id="IPR011102">
    <property type="entry name" value="Sig_transdc_His_kinase_HWE"/>
</dbReference>
<dbReference type="InterPro" id="IPR013656">
    <property type="entry name" value="PAS_4"/>
</dbReference>
<dbReference type="SUPFAM" id="SSF52172">
    <property type="entry name" value="CheY-like"/>
    <property type="match status" value="2"/>
</dbReference>
<gene>
    <name evidence="17" type="ORF">A6302_00734</name>
</gene>
<dbReference type="EMBL" id="MCRJ01000011">
    <property type="protein sequence ID" value="ODN71902.1"/>
    <property type="molecule type" value="Genomic_DNA"/>
</dbReference>
<evidence type="ECO:0000256" key="9">
    <source>
        <dbReference type="ARBA" id="ARBA00022741"/>
    </source>
</evidence>
<dbReference type="PATRIC" id="fig|1439726.3.peg.770"/>
<comment type="catalytic activity">
    <reaction evidence="1">
        <text>ATP + protein L-histidine = ADP + protein N-phospho-L-histidine.</text>
        <dbReference type="EC" id="2.7.13.3"/>
    </reaction>
</comment>
<evidence type="ECO:0000256" key="8">
    <source>
        <dbReference type="ARBA" id="ARBA00022737"/>
    </source>
</evidence>
<dbReference type="GO" id="GO:0000160">
    <property type="term" value="P:phosphorelay signal transduction system"/>
    <property type="evidence" value="ECO:0007669"/>
    <property type="project" value="InterPro"/>
</dbReference>
<sequence>MPSDVVRFLLVDDLDENLRALEALLRCDGLEIHLARSGMEALELLLRNDYALALLDVQMPGMDGFELAELMRGTERTRQVPIIFVTAAAADEGRRFRGYEAGAVDYVFKPVDPLVMKSKAKVFFEIGRQHLELARRKDELQTLAGKLGTALDRLQAHSDNSPLAIVEFDPDLRVLGWSKGAERMFGWTSGEMVGHRLTDLGWVPDVCTEDLRSQFFADAQPARGHEDVRCRRKDGASVESEWYASLLRDGAGRPLSLNVQILDVTDRRRAEETQRLLIGELNHRVKNTLATVQAIATQTLRHTRNPDHFADTFSGRIQSLASAHSLLSDSTWQGAGLADLVRDQLRHGTVDPARLSASGPEISLAPQAALRLGLVLHELATNACKYGAFSGPDGRVALTWSVDDGRLVLIWEEAGGPPVRAPSRRGFGSTLIDGSIRSDGGTAAVSYRVEGVVWRIELPLGGTKASEIETRLRADEKLRAVQAKEEPVGEIADKTYLVVEDEALVALELVSILEDAGATAIGPAGTVADALAAIETERFDAPSSTATCTAMPWTRLRRR</sequence>
<keyword evidence="7 17" id="KW-0808">Transferase</keyword>
<dbReference type="SUPFAM" id="SSF55874">
    <property type="entry name" value="ATPase domain of HSP90 chaperone/DNA topoisomerase II/histidine kinase"/>
    <property type="match status" value="1"/>
</dbReference>
<dbReference type="SMART" id="SM00911">
    <property type="entry name" value="HWE_HK"/>
    <property type="match status" value="1"/>
</dbReference>
<evidence type="ECO:0000256" key="6">
    <source>
        <dbReference type="ARBA" id="ARBA00022643"/>
    </source>
</evidence>
<keyword evidence="4 13" id="KW-0597">Phosphoprotein</keyword>
<keyword evidence="8" id="KW-0677">Repeat</keyword>
<dbReference type="InterPro" id="IPR036890">
    <property type="entry name" value="HATPase_C_sf"/>
</dbReference>
<dbReference type="InterPro" id="IPR011006">
    <property type="entry name" value="CheY-like_superfamily"/>
</dbReference>
<dbReference type="Gene3D" id="3.40.50.2300">
    <property type="match status" value="2"/>
</dbReference>
<evidence type="ECO:0000256" key="5">
    <source>
        <dbReference type="ARBA" id="ARBA00022630"/>
    </source>
</evidence>
<dbReference type="Gene3D" id="3.30.450.20">
    <property type="entry name" value="PAS domain"/>
    <property type="match status" value="1"/>
</dbReference>
<dbReference type="NCBIfam" id="TIGR00229">
    <property type="entry name" value="sensory_box"/>
    <property type="match status" value="1"/>
</dbReference>
<evidence type="ECO:0000256" key="1">
    <source>
        <dbReference type="ARBA" id="ARBA00000085"/>
    </source>
</evidence>
<evidence type="ECO:0000259" key="15">
    <source>
        <dbReference type="PROSITE" id="PS50112"/>
    </source>
</evidence>
<organism evidence="17 18">
    <name type="scientific">Methylobrevis pamukkalensis</name>
    <dbReference type="NCBI Taxonomy" id="1439726"/>
    <lineage>
        <taxon>Bacteria</taxon>
        <taxon>Pseudomonadati</taxon>
        <taxon>Pseudomonadota</taxon>
        <taxon>Alphaproteobacteria</taxon>
        <taxon>Hyphomicrobiales</taxon>
        <taxon>Pleomorphomonadaceae</taxon>
        <taxon>Methylobrevis</taxon>
    </lineage>
</organism>
<name>A0A1E3H6F9_9HYPH</name>
<feature type="domain" description="PAC" evidence="16">
    <location>
        <begin position="224"/>
        <end position="276"/>
    </location>
</feature>
<evidence type="ECO:0000256" key="11">
    <source>
        <dbReference type="ARBA" id="ARBA00022840"/>
    </source>
</evidence>
<feature type="domain" description="Response regulatory" evidence="14">
    <location>
        <begin position="7"/>
        <end position="124"/>
    </location>
</feature>
<dbReference type="Gene3D" id="3.30.565.10">
    <property type="entry name" value="Histidine kinase-like ATPase, C-terminal domain"/>
    <property type="match status" value="1"/>
</dbReference>
<dbReference type="RefSeq" id="WP_245293889.1">
    <property type="nucleotide sequence ID" value="NZ_MCRJ01000011.1"/>
</dbReference>
<dbReference type="EC" id="2.7.13.3" evidence="2"/>
<evidence type="ECO:0000256" key="4">
    <source>
        <dbReference type="ARBA" id="ARBA00022553"/>
    </source>
</evidence>
<keyword evidence="12" id="KW-0843">Virulence</keyword>
<dbReference type="GO" id="GO:0004673">
    <property type="term" value="F:protein histidine kinase activity"/>
    <property type="evidence" value="ECO:0007669"/>
    <property type="project" value="UniProtKB-EC"/>
</dbReference>
<dbReference type="PANTHER" id="PTHR41523:SF8">
    <property type="entry name" value="ETHYLENE RESPONSE SENSOR PROTEIN"/>
    <property type="match status" value="1"/>
</dbReference>
<dbReference type="PROSITE" id="PS50112">
    <property type="entry name" value="PAS"/>
    <property type="match status" value="1"/>
</dbReference>
<dbReference type="CDD" id="cd00130">
    <property type="entry name" value="PAS"/>
    <property type="match status" value="1"/>
</dbReference>
<evidence type="ECO:0000256" key="7">
    <source>
        <dbReference type="ARBA" id="ARBA00022679"/>
    </source>
</evidence>
<dbReference type="Proteomes" id="UP000094622">
    <property type="component" value="Unassembled WGS sequence"/>
</dbReference>
<dbReference type="PROSITE" id="PS50113">
    <property type="entry name" value="PAC"/>
    <property type="match status" value="1"/>
</dbReference>
<evidence type="ECO:0000256" key="3">
    <source>
        <dbReference type="ARBA" id="ARBA00021740"/>
    </source>
</evidence>
<dbReference type="PROSITE" id="PS50110">
    <property type="entry name" value="RESPONSE_REGULATORY"/>
    <property type="match status" value="1"/>
</dbReference>
<dbReference type="InterPro" id="IPR035965">
    <property type="entry name" value="PAS-like_dom_sf"/>
</dbReference>
<dbReference type="InterPro" id="IPR001789">
    <property type="entry name" value="Sig_transdc_resp-reg_receiver"/>
</dbReference>
<reference evidence="17 18" key="1">
    <citation type="submission" date="2016-07" db="EMBL/GenBank/DDBJ databases">
        <title>Draft Genome Sequence of Methylobrevis pamukkalensis PK2.</title>
        <authorList>
            <person name="Vasilenko O.V."/>
            <person name="Doronina N.V."/>
            <person name="Shmareva M.N."/>
            <person name="Tarlachkov S.V."/>
            <person name="Mustakhimov I."/>
            <person name="Trotsenko Y.A."/>
        </authorList>
    </citation>
    <scope>NUCLEOTIDE SEQUENCE [LARGE SCALE GENOMIC DNA]</scope>
    <source>
        <strain evidence="17 18">PK2</strain>
    </source>
</reference>
<dbReference type="InterPro" id="IPR000014">
    <property type="entry name" value="PAS"/>
</dbReference>
<evidence type="ECO:0000256" key="2">
    <source>
        <dbReference type="ARBA" id="ARBA00012438"/>
    </source>
</evidence>
<evidence type="ECO:0000259" key="14">
    <source>
        <dbReference type="PROSITE" id="PS50110"/>
    </source>
</evidence>
<dbReference type="Pfam" id="PF00072">
    <property type="entry name" value="Response_reg"/>
    <property type="match status" value="1"/>
</dbReference>
<dbReference type="InterPro" id="IPR000700">
    <property type="entry name" value="PAS-assoc_C"/>
</dbReference>
<proteinExistence type="predicted"/>
<comment type="caution">
    <text evidence="17">The sequence shown here is derived from an EMBL/GenBank/DDBJ whole genome shotgun (WGS) entry which is preliminary data.</text>
</comment>
<keyword evidence="11" id="KW-0067">ATP-binding</keyword>
<dbReference type="GO" id="GO:0005524">
    <property type="term" value="F:ATP binding"/>
    <property type="evidence" value="ECO:0007669"/>
    <property type="project" value="UniProtKB-KW"/>
</dbReference>
<dbReference type="SMART" id="SM00448">
    <property type="entry name" value="REC"/>
    <property type="match status" value="1"/>
</dbReference>
<keyword evidence="9" id="KW-0547">Nucleotide-binding</keyword>
<feature type="modified residue" description="4-aspartylphosphate" evidence="13">
    <location>
        <position position="56"/>
    </location>
</feature>
<evidence type="ECO:0000256" key="10">
    <source>
        <dbReference type="ARBA" id="ARBA00022777"/>
    </source>
</evidence>
<dbReference type="Pfam" id="PF08448">
    <property type="entry name" value="PAS_4"/>
    <property type="match status" value="1"/>
</dbReference>
<accession>A0A1E3H6F9</accession>
<feature type="domain" description="PAS" evidence="15">
    <location>
        <begin position="150"/>
        <end position="194"/>
    </location>
</feature>
<evidence type="ECO:0000259" key="16">
    <source>
        <dbReference type="PROSITE" id="PS50113"/>
    </source>
</evidence>
<evidence type="ECO:0000256" key="13">
    <source>
        <dbReference type="PROSITE-ProRule" id="PRU00169"/>
    </source>
</evidence>
<keyword evidence="18" id="KW-1185">Reference proteome</keyword>
<dbReference type="PANTHER" id="PTHR41523">
    <property type="entry name" value="TWO-COMPONENT SYSTEM SENSOR PROTEIN"/>
    <property type="match status" value="1"/>
</dbReference>
<evidence type="ECO:0000256" key="12">
    <source>
        <dbReference type="ARBA" id="ARBA00023026"/>
    </source>
</evidence>
<dbReference type="SUPFAM" id="SSF55785">
    <property type="entry name" value="PYP-like sensor domain (PAS domain)"/>
    <property type="match status" value="1"/>
</dbReference>
<protein>
    <recommendedName>
        <fullName evidence="3">Blue-light-activated histidine kinase</fullName>
        <ecNumber evidence="2">2.7.13.3</ecNumber>
    </recommendedName>
</protein>
<dbReference type="AlphaFoldDB" id="A0A1E3H6F9"/>
<dbReference type="Pfam" id="PF07536">
    <property type="entry name" value="HWE_HK"/>
    <property type="match status" value="1"/>
</dbReference>
<keyword evidence="10 17" id="KW-0418">Kinase</keyword>
<keyword evidence="5" id="KW-0285">Flavoprotein</keyword>
<keyword evidence="6" id="KW-0288">FMN</keyword>